<dbReference type="SMART" id="SM00518">
    <property type="entry name" value="AP2Ec"/>
    <property type="match status" value="1"/>
</dbReference>
<comment type="cofactor">
    <cofactor evidence="1">
        <name>Zn(2+)</name>
        <dbReference type="ChEBI" id="CHEBI:29105"/>
    </cofactor>
</comment>
<dbReference type="Gene3D" id="3.20.20.150">
    <property type="entry name" value="Divalent-metal-dependent TIM barrel enzymes"/>
    <property type="match status" value="1"/>
</dbReference>
<protein>
    <submittedName>
        <fullName evidence="9">Unannotated protein</fullName>
    </submittedName>
</protein>
<dbReference type="GO" id="GO:0003677">
    <property type="term" value="F:DNA binding"/>
    <property type="evidence" value="ECO:0007669"/>
    <property type="project" value="InterPro"/>
</dbReference>
<evidence type="ECO:0000256" key="5">
    <source>
        <dbReference type="ARBA" id="ARBA00022801"/>
    </source>
</evidence>
<proteinExistence type="inferred from homology"/>
<dbReference type="NCBIfam" id="TIGR00587">
    <property type="entry name" value="nfo"/>
    <property type="match status" value="1"/>
</dbReference>
<accession>A0A6J6PFH4</accession>
<dbReference type="FunFam" id="3.20.20.150:FF:000001">
    <property type="entry name" value="Probable endonuclease 4"/>
    <property type="match status" value="1"/>
</dbReference>
<dbReference type="PANTHER" id="PTHR21445:SF0">
    <property type="entry name" value="APURINIC-APYRIMIDINIC ENDONUCLEASE"/>
    <property type="match status" value="1"/>
</dbReference>
<dbReference type="EMBL" id="CAEZXP010000002">
    <property type="protein sequence ID" value="CAB4695268.1"/>
    <property type="molecule type" value="Genomic_DNA"/>
</dbReference>
<dbReference type="HAMAP" id="MF_00152">
    <property type="entry name" value="Nfo"/>
    <property type="match status" value="1"/>
</dbReference>
<evidence type="ECO:0000259" key="8">
    <source>
        <dbReference type="Pfam" id="PF01261"/>
    </source>
</evidence>
<evidence type="ECO:0000256" key="7">
    <source>
        <dbReference type="ARBA" id="ARBA00023204"/>
    </source>
</evidence>
<keyword evidence="4" id="KW-0227">DNA damage</keyword>
<evidence type="ECO:0000256" key="2">
    <source>
        <dbReference type="ARBA" id="ARBA00005340"/>
    </source>
</evidence>
<keyword evidence="7" id="KW-0234">DNA repair</keyword>
<dbReference type="GO" id="GO:0008270">
    <property type="term" value="F:zinc ion binding"/>
    <property type="evidence" value="ECO:0007669"/>
    <property type="project" value="InterPro"/>
</dbReference>
<evidence type="ECO:0000313" key="9">
    <source>
        <dbReference type="EMBL" id="CAB4695268.1"/>
    </source>
</evidence>
<sequence length="294" mass="31646">MKFGAHVSSSGGIFSAVDRIEAIGGDCVQVFTQSPRMWRPTNHTPDAIARFKERRAEAGLAGVVVHALYLCNLAAPDDEIYSKSVATMKTTVEAACAIEADGVIFHVGSHLGAGFEAGLERVVPAMREILERTNDTTWLLMENSAGAGGTIGRSLEELAAIADALGRPERLGICLDSCHLYASGYDVSDPKAVDVLVSDVDRMIGLDRLRALHINDSLMPLGSNRDRHANIGDGLIGDALGAFLAHPAFQHLCAYLETPGPGDGTDAEELRKVRDIHTRWCKKRARKRSTARSS</sequence>
<dbReference type="GO" id="GO:0003906">
    <property type="term" value="F:DNA-(apurinic or apyrimidinic site) endonuclease activity"/>
    <property type="evidence" value="ECO:0007669"/>
    <property type="project" value="TreeGrafter"/>
</dbReference>
<gene>
    <name evidence="9" type="ORF">UFOPK2399_00979</name>
</gene>
<dbReference type="InterPro" id="IPR018246">
    <property type="entry name" value="AP_endonuc_F2_Zn_BS"/>
</dbReference>
<keyword evidence="6" id="KW-0862">Zinc</keyword>
<feature type="domain" description="Xylose isomerase-like TIM barrel" evidence="8">
    <location>
        <begin position="17"/>
        <end position="265"/>
    </location>
</feature>
<dbReference type="InterPro" id="IPR013022">
    <property type="entry name" value="Xyl_isomerase-like_TIM-brl"/>
</dbReference>
<dbReference type="InterPro" id="IPR001719">
    <property type="entry name" value="AP_endonuc_2"/>
</dbReference>
<organism evidence="9">
    <name type="scientific">freshwater metagenome</name>
    <dbReference type="NCBI Taxonomy" id="449393"/>
    <lineage>
        <taxon>unclassified sequences</taxon>
        <taxon>metagenomes</taxon>
        <taxon>ecological metagenomes</taxon>
    </lineage>
</organism>
<dbReference type="PROSITE" id="PS00731">
    <property type="entry name" value="AP_NUCLEASE_F2_3"/>
    <property type="match status" value="1"/>
</dbReference>
<dbReference type="InterPro" id="IPR036237">
    <property type="entry name" value="Xyl_isomerase-like_sf"/>
</dbReference>
<comment type="similarity">
    <text evidence="2">Belongs to the AP endonuclease 2 family.</text>
</comment>
<dbReference type="Pfam" id="PF01261">
    <property type="entry name" value="AP_endonuc_2"/>
    <property type="match status" value="1"/>
</dbReference>
<dbReference type="CDD" id="cd00019">
    <property type="entry name" value="AP2Ec"/>
    <property type="match status" value="1"/>
</dbReference>
<name>A0A6J6PFH4_9ZZZZ</name>
<keyword evidence="5" id="KW-0378">Hydrolase</keyword>
<dbReference type="PANTHER" id="PTHR21445">
    <property type="entry name" value="ENDONUCLEASE IV ENDODEOXYRIBONUCLEASE IV"/>
    <property type="match status" value="1"/>
</dbReference>
<reference evidence="9" key="1">
    <citation type="submission" date="2020-05" db="EMBL/GenBank/DDBJ databases">
        <authorList>
            <person name="Chiriac C."/>
            <person name="Salcher M."/>
            <person name="Ghai R."/>
            <person name="Kavagutti S V."/>
        </authorList>
    </citation>
    <scope>NUCLEOTIDE SEQUENCE</scope>
</reference>
<dbReference type="GO" id="GO:0006284">
    <property type="term" value="P:base-excision repair"/>
    <property type="evidence" value="ECO:0007669"/>
    <property type="project" value="TreeGrafter"/>
</dbReference>
<evidence type="ECO:0000256" key="6">
    <source>
        <dbReference type="ARBA" id="ARBA00022833"/>
    </source>
</evidence>
<dbReference type="SUPFAM" id="SSF51658">
    <property type="entry name" value="Xylose isomerase-like"/>
    <property type="match status" value="1"/>
</dbReference>
<dbReference type="GO" id="GO:0008081">
    <property type="term" value="F:phosphoric diester hydrolase activity"/>
    <property type="evidence" value="ECO:0007669"/>
    <property type="project" value="TreeGrafter"/>
</dbReference>
<dbReference type="PROSITE" id="PS51432">
    <property type="entry name" value="AP_NUCLEASE_F2_4"/>
    <property type="match status" value="1"/>
</dbReference>
<dbReference type="AlphaFoldDB" id="A0A6J6PFH4"/>
<evidence type="ECO:0000256" key="4">
    <source>
        <dbReference type="ARBA" id="ARBA00022763"/>
    </source>
</evidence>
<evidence type="ECO:0000256" key="3">
    <source>
        <dbReference type="ARBA" id="ARBA00022723"/>
    </source>
</evidence>
<evidence type="ECO:0000256" key="1">
    <source>
        <dbReference type="ARBA" id="ARBA00001947"/>
    </source>
</evidence>
<keyword evidence="3" id="KW-0479">Metal-binding</keyword>